<keyword evidence="2" id="KW-0479">Metal-binding</keyword>
<evidence type="ECO:0000256" key="2">
    <source>
        <dbReference type="ARBA" id="ARBA00022723"/>
    </source>
</evidence>
<keyword evidence="7" id="KW-1185">Reference proteome</keyword>
<comment type="caution">
    <text evidence="6">The sequence shown here is derived from an EMBL/GenBank/DDBJ whole genome shotgun (WGS) entry which is preliminary data.</text>
</comment>
<sequence>IVDVPYLVLEPTHNKQDFADAKEYRHLMRAMGEHMIQYWKDVGIGELFM</sequence>
<evidence type="ECO:0000256" key="1">
    <source>
        <dbReference type="ARBA" id="ARBA00004123"/>
    </source>
</evidence>
<dbReference type="EMBL" id="CAXITT010000272">
    <property type="protein sequence ID" value="CAL1537692.1"/>
    <property type="molecule type" value="Genomic_DNA"/>
</dbReference>
<feature type="domain" description="Morc S5" evidence="5">
    <location>
        <begin position="9"/>
        <end position="39"/>
    </location>
</feature>
<reference evidence="6 7" key="1">
    <citation type="submission" date="2024-04" db="EMBL/GenBank/DDBJ databases">
        <authorList>
            <consortium name="Genoscope - CEA"/>
            <person name="William W."/>
        </authorList>
    </citation>
    <scope>NUCLEOTIDE SEQUENCE [LARGE SCALE GENOMIC DNA]</scope>
</reference>
<keyword evidence="4" id="KW-0539">Nucleus</keyword>
<protein>
    <recommendedName>
        <fullName evidence="5">Morc S5 domain-containing protein</fullName>
    </recommendedName>
</protein>
<dbReference type="PANTHER" id="PTHR23337">
    <property type="entry name" value="ZINC FINGER CW-TYPE COILED-COIL DOMAIN PROTEIN 1"/>
    <property type="match status" value="1"/>
</dbReference>
<comment type="subcellular location">
    <subcellularLocation>
        <location evidence="1">Nucleus</location>
    </subcellularLocation>
</comment>
<proteinExistence type="predicted"/>
<feature type="non-terminal residue" evidence="6">
    <location>
        <position position="1"/>
    </location>
</feature>
<gene>
    <name evidence="6" type="ORF">GSLYS_00011594001</name>
</gene>
<dbReference type="AlphaFoldDB" id="A0AAV2HU96"/>
<evidence type="ECO:0000313" key="6">
    <source>
        <dbReference type="EMBL" id="CAL1537692.1"/>
    </source>
</evidence>
<dbReference type="Proteomes" id="UP001497497">
    <property type="component" value="Unassembled WGS sequence"/>
</dbReference>
<evidence type="ECO:0000259" key="5">
    <source>
        <dbReference type="Pfam" id="PF17942"/>
    </source>
</evidence>
<evidence type="ECO:0000256" key="4">
    <source>
        <dbReference type="ARBA" id="ARBA00023242"/>
    </source>
</evidence>
<accession>A0AAV2HU96</accession>
<organism evidence="6 7">
    <name type="scientific">Lymnaea stagnalis</name>
    <name type="common">Great pond snail</name>
    <name type="synonym">Helix stagnalis</name>
    <dbReference type="NCBI Taxonomy" id="6523"/>
    <lineage>
        <taxon>Eukaryota</taxon>
        <taxon>Metazoa</taxon>
        <taxon>Spiralia</taxon>
        <taxon>Lophotrochozoa</taxon>
        <taxon>Mollusca</taxon>
        <taxon>Gastropoda</taxon>
        <taxon>Heterobranchia</taxon>
        <taxon>Euthyneura</taxon>
        <taxon>Panpulmonata</taxon>
        <taxon>Hygrophila</taxon>
        <taxon>Lymnaeoidea</taxon>
        <taxon>Lymnaeidae</taxon>
        <taxon>Lymnaea</taxon>
    </lineage>
</organism>
<dbReference type="PANTHER" id="PTHR23337:SF3">
    <property type="entry name" value="MORC FAMILY CW-TYPE ZINC FINGER 2"/>
    <property type="match status" value="1"/>
</dbReference>
<evidence type="ECO:0000313" key="7">
    <source>
        <dbReference type="Proteomes" id="UP001497497"/>
    </source>
</evidence>
<name>A0AAV2HU96_LYMST</name>
<keyword evidence="3" id="KW-0175">Coiled coil</keyword>
<dbReference type="Pfam" id="PF17942">
    <property type="entry name" value="Morc6_S5"/>
    <property type="match status" value="1"/>
</dbReference>
<dbReference type="GO" id="GO:0005634">
    <property type="term" value="C:nucleus"/>
    <property type="evidence" value="ECO:0007669"/>
    <property type="project" value="UniProtKB-SubCell"/>
</dbReference>
<dbReference type="InterPro" id="IPR041006">
    <property type="entry name" value="Morc_S5"/>
</dbReference>
<evidence type="ECO:0000256" key="3">
    <source>
        <dbReference type="ARBA" id="ARBA00023054"/>
    </source>
</evidence>
<dbReference type="GO" id="GO:0046872">
    <property type="term" value="F:metal ion binding"/>
    <property type="evidence" value="ECO:0007669"/>
    <property type="project" value="UniProtKB-KW"/>
</dbReference>